<feature type="transmembrane region" description="Helical" evidence="10">
    <location>
        <begin position="759"/>
        <end position="780"/>
    </location>
</feature>
<feature type="signal peptide" evidence="11">
    <location>
        <begin position="1"/>
        <end position="23"/>
    </location>
</feature>
<dbReference type="SMART" id="SM00388">
    <property type="entry name" value="HisKA"/>
    <property type="match status" value="1"/>
</dbReference>
<feature type="transmembrane region" description="Helical" evidence="10">
    <location>
        <begin position="933"/>
        <end position="955"/>
    </location>
</feature>
<evidence type="ECO:0000313" key="14">
    <source>
        <dbReference type="EMBL" id="AYA35647.1"/>
    </source>
</evidence>
<feature type="chain" id="PRO_5017746573" description="histidine kinase" evidence="11">
    <location>
        <begin position="24"/>
        <end position="1233"/>
    </location>
</feature>
<keyword evidence="15" id="KW-1185">Reference proteome</keyword>
<dbReference type="SUPFAM" id="SSF55874">
    <property type="entry name" value="ATPase domain of HSP90 chaperone/DNA topoisomerase II/histidine kinase"/>
    <property type="match status" value="1"/>
</dbReference>
<dbReference type="GO" id="GO:0005524">
    <property type="term" value="F:ATP binding"/>
    <property type="evidence" value="ECO:0007669"/>
    <property type="project" value="UniProtKB-KW"/>
</dbReference>
<accession>A0A3B7RMY8</accession>
<keyword evidence="5" id="KW-0597">Phosphoprotein</keyword>
<feature type="transmembrane region" description="Helical" evidence="10">
    <location>
        <begin position="232"/>
        <end position="253"/>
    </location>
</feature>
<dbReference type="PANTHER" id="PTHR44936">
    <property type="entry name" value="SENSOR PROTEIN CREC"/>
    <property type="match status" value="1"/>
</dbReference>
<dbReference type="RefSeq" id="WP_119443239.1">
    <property type="nucleotide sequence ID" value="NZ_CP032317.1"/>
</dbReference>
<proteinExistence type="predicted"/>
<keyword evidence="8" id="KW-0418">Kinase</keyword>
<feature type="transmembrane region" description="Helical" evidence="10">
    <location>
        <begin position="716"/>
        <end position="739"/>
    </location>
</feature>
<dbReference type="OrthoDB" id="9776727at2"/>
<evidence type="ECO:0000259" key="12">
    <source>
        <dbReference type="PROSITE" id="PS50109"/>
    </source>
</evidence>
<dbReference type="Proteomes" id="UP000262802">
    <property type="component" value="Chromosome"/>
</dbReference>
<organism evidence="14 15">
    <name type="scientific">Hymenobacter oligotrophus</name>
    <dbReference type="NCBI Taxonomy" id="2319843"/>
    <lineage>
        <taxon>Bacteria</taxon>
        <taxon>Pseudomonadati</taxon>
        <taxon>Bacteroidota</taxon>
        <taxon>Cytophagia</taxon>
        <taxon>Cytophagales</taxon>
        <taxon>Hymenobacteraceae</taxon>
        <taxon>Hymenobacter</taxon>
    </lineage>
</organism>
<dbReference type="Gene3D" id="1.10.287.130">
    <property type="match status" value="1"/>
</dbReference>
<dbReference type="Pfam" id="PF02518">
    <property type="entry name" value="HATPase_c"/>
    <property type="match status" value="1"/>
</dbReference>
<keyword evidence="10" id="KW-1133">Transmembrane helix</keyword>
<feature type="domain" description="HAMP" evidence="13">
    <location>
        <begin position="953"/>
        <end position="1005"/>
    </location>
</feature>
<dbReference type="PRINTS" id="PR00344">
    <property type="entry name" value="BCTRLSENSOR"/>
</dbReference>
<evidence type="ECO:0000259" key="13">
    <source>
        <dbReference type="PROSITE" id="PS50885"/>
    </source>
</evidence>
<dbReference type="KEGG" id="hyh:D3Y59_00420"/>
<dbReference type="InterPro" id="IPR003660">
    <property type="entry name" value="HAMP_dom"/>
</dbReference>
<dbReference type="GO" id="GO:0000155">
    <property type="term" value="F:phosphorelay sensor kinase activity"/>
    <property type="evidence" value="ECO:0007669"/>
    <property type="project" value="InterPro"/>
</dbReference>
<keyword evidence="10" id="KW-0812">Transmembrane</keyword>
<evidence type="ECO:0000256" key="3">
    <source>
        <dbReference type="ARBA" id="ARBA00012438"/>
    </source>
</evidence>
<dbReference type="Gene3D" id="3.30.565.10">
    <property type="entry name" value="Histidine kinase-like ATPase, C-terminal domain"/>
    <property type="match status" value="1"/>
</dbReference>
<evidence type="ECO:0000256" key="2">
    <source>
        <dbReference type="ARBA" id="ARBA00004651"/>
    </source>
</evidence>
<protein>
    <recommendedName>
        <fullName evidence="3">histidine kinase</fullName>
        <ecNumber evidence="3">2.7.13.3</ecNumber>
    </recommendedName>
</protein>
<dbReference type="InterPro" id="IPR003594">
    <property type="entry name" value="HATPase_dom"/>
</dbReference>
<feature type="transmembrane region" description="Helical" evidence="10">
    <location>
        <begin position="420"/>
        <end position="438"/>
    </location>
</feature>
<dbReference type="InterPro" id="IPR004358">
    <property type="entry name" value="Sig_transdc_His_kin-like_C"/>
</dbReference>
<dbReference type="SMART" id="SM00304">
    <property type="entry name" value="HAMP"/>
    <property type="match status" value="1"/>
</dbReference>
<sequence>MTKRFSPLVLLLAALLCFSGALLSNHFTAPGVLMQADMTRLQQLLSGAEQRAEREAESLAVQLLRGQGSFATLQGATYPTFVFKGTQLLYWSDHTIRPDAQNVAQAFRDKLVRMRFGTYLAVRRPAGNFTILTYIPLQRQYGISNRYLREGPEQALFKGSDVQLLPSAEHNDQLPRLYSHEGHYLFSVESRQPNPVTGKYLPLALLVVGVGLYVAAALLFGHGLFKRRKAGLGAVAVVAPLVVLRAVLLHFNLPFSFIELPLFDPKVYAASWVSPSLGDLLINAALLLVVAWYTLLLFRRYGLLRYMRRVSGQPKRLTAAALVFVVFYGLLLLLYHFYLSTATNSQLVLDVTQSIQFSRFKLLLCAAIVMHTGSYCLGFWLLTQLYMAVVRPQPKPIHLLLLGVPALLILPVGFALGEPMLGILGLTLLFFLLLRISSLRLLSGVLPYRVYVFVFLMLGLSSSLGSLALYQHFKDQLILSKQRMAGNLLVDNDLQGEFMLVERARDIAADPAIRTRLASPFADQDVVRQKIAKYYLRGYFDKYEVQVTLFDANGIPMDEPASTPRLPALRPSLLQQAIPTDLPNLYLLNPAGSFDTRRYVAFVPVPTVAGDVATVMLQLTLKKLTANSVVPELLVDQNFFQPGLGNELSYAGYEYDRLVYSEGDFDYVNNLPVPALHDERLYTAGVVLNGGHHLGVKGPQHRSVVVSTPTYAVAEWLANFSFWFLLHTLGGVLAGVVVVLVRGRHPQLSRATFSAKIQLFLNIGILMTLLVVSLATASLFTDTYKRDLRRTYERRGQLAQATLLKNRDLLTEPEGRERLTELAENVSTLTEADLNLYDAKGQLLVSSQPLIFEYGLVSELMNPEAVTALAERGQPRTLVNERAGSLSFNTLYLPLRAQTAAPGGGAVLGYVGIPFFDSEKELNTKLTELTTTILNIFTVMFILFLFLTFVATRVLTQPLKLITEKLRHTTLTGQNEPLAYESNDEIGLLVREYNTMLHKLEDSKQELAMQEKEAAWREMARQVAHEIKNPLTPMKLSLQFLQRALAEKRDNIEEMIGRISQTLITQIDVLTDIATSFSNFTNLPAMRPERLGIASVLRRCVALHQHVRMEVEPGGEDVVVYADESLIVRTFNNLLLNALQAVPEARKPEVVARVQLPAPGLVRISIEDNGSGIAADVRDNVFKPNFTTKEKGSGIGLAVARRGIESAGGKIWFETTEGLGTTFFIELPQAPSL</sequence>
<comment type="subcellular location">
    <subcellularLocation>
        <location evidence="2">Cell membrane</location>
        <topology evidence="2">Multi-pass membrane protein</topology>
    </subcellularLocation>
</comment>
<keyword evidence="11" id="KW-0732">Signal</keyword>
<dbReference type="GO" id="GO:0005886">
    <property type="term" value="C:plasma membrane"/>
    <property type="evidence" value="ECO:0007669"/>
    <property type="project" value="UniProtKB-SubCell"/>
</dbReference>
<evidence type="ECO:0000256" key="7">
    <source>
        <dbReference type="ARBA" id="ARBA00022741"/>
    </source>
</evidence>
<keyword evidence="4" id="KW-1003">Cell membrane</keyword>
<evidence type="ECO:0000256" key="6">
    <source>
        <dbReference type="ARBA" id="ARBA00022679"/>
    </source>
</evidence>
<keyword evidence="6" id="KW-0808">Transferase</keyword>
<evidence type="ECO:0000313" key="15">
    <source>
        <dbReference type="Proteomes" id="UP000262802"/>
    </source>
</evidence>
<dbReference type="InterPro" id="IPR036097">
    <property type="entry name" value="HisK_dim/P_sf"/>
</dbReference>
<feature type="transmembrane region" description="Helical" evidence="10">
    <location>
        <begin position="319"/>
        <end position="340"/>
    </location>
</feature>
<evidence type="ECO:0000256" key="8">
    <source>
        <dbReference type="ARBA" id="ARBA00022777"/>
    </source>
</evidence>
<dbReference type="SMART" id="SM00387">
    <property type="entry name" value="HATPase_c"/>
    <property type="match status" value="1"/>
</dbReference>
<dbReference type="InterPro" id="IPR050980">
    <property type="entry name" value="2C_sensor_his_kinase"/>
</dbReference>
<dbReference type="PROSITE" id="PS50109">
    <property type="entry name" value="HIS_KIN"/>
    <property type="match status" value="1"/>
</dbReference>
<dbReference type="InterPro" id="IPR003661">
    <property type="entry name" value="HisK_dim/P_dom"/>
</dbReference>
<dbReference type="EMBL" id="CP032317">
    <property type="protein sequence ID" value="AYA35647.1"/>
    <property type="molecule type" value="Genomic_DNA"/>
</dbReference>
<evidence type="ECO:0000256" key="5">
    <source>
        <dbReference type="ARBA" id="ARBA00022553"/>
    </source>
</evidence>
<dbReference type="EC" id="2.7.13.3" evidence="3"/>
<keyword evidence="7" id="KW-0547">Nucleotide-binding</keyword>
<feature type="transmembrane region" description="Helical" evidence="10">
    <location>
        <begin position="280"/>
        <end position="298"/>
    </location>
</feature>
<evidence type="ECO:0000256" key="1">
    <source>
        <dbReference type="ARBA" id="ARBA00000085"/>
    </source>
</evidence>
<name>A0A3B7RMY8_9BACT</name>
<feature type="transmembrane region" description="Helical" evidence="10">
    <location>
        <begin position="200"/>
        <end position="220"/>
    </location>
</feature>
<dbReference type="Gene3D" id="6.10.340.10">
    <property type="match status" value="1"/>
</dbReference>
<evidence type="ECO:0000256" key="9">
    <source>
        <dbReference type="ARBA" id="ARBA00022840"/>
    </source>
</evidence>
<dbReference type="Pfam" id="PF00512">
    <property type="entry name" value="HisKA"/>
    <property type="match status" value="1"/>
</dbReference>
<evidence type="ECO:0000256" key="10">
    <source>
        <dbReference type="SAM" id="Phobius"/>
    </source>
</evidence>
<dbReference type="AlphaFoldDB" id="A0A3B7RMY8"/>
<dbReference type="InterPro" id="IPR036890">
    <property type="entry name" value="HATPase_C_sf"/>
</dbReference>
<feature type="transmembrane region" description="Helical" evidence="10">
    <location>
        <begin position="360"/>
        <end position="385"/>
    </location>
</feature>
<gene>
    <name evidence="14" type="ORF">D3Y59_00420</name>
</gene>
<keyword evidence="10" id="KW-0472">Membrane</keyword>
<keyword evidence="9" id="KW-0067">ATP-binding</keyword>
<comment type="catalytic activity">
    <reaction evidence="1">
        <text>ATP + protein L-histidine = ADP + protein N-phospho-L-histidine.</text>
        <dbReference type="EC" id="2.7.13.3"/>
    </reaction>
</comment>
<dbReference type="PROSITE" id="PS50885">
    <property type="entry name" value="HAMP"/>
    <property type="match status" value="1"/>
</dbReference>
<feature type="transmembrane region" description="Helical" evidence="10">
    <location>
        <begin position="450"/>
        <end position="470"/>
    </location>
</feature>
<feature type="transmembrane region" description="Helical" evidence="10">
    <location>
        <begin position="397"/>
        <end position="414"/>
    </location>
</feature>
<evidence type="ECO:0000256" key="4">
    <source>
        <dbReference type="ARBA" id="ARBA00022475"/>
    </source>
</evidence>
<dbReference type="SUPFAM" id="SSF47384">
    <property type="entry name" value="Homodimeric domain of signal transducing histidine kinase"/>
    <property type="match status" value="1"/>
</dbReference>
<dbReference type="InterPro" id="IPR005467">
    <property type="entry name" value="His_kinase_dom"/>
</dbReference>
<reference evidence="14 15" key="1">
    <citation type="submission" date="2018-09" db="EMBL/GenBank/DDBJ databases">
        <title>Hymenobacter medium sp. nov., isolated from R2A medium.</title>
        <authorList>
            <person name="Yingchao G."/>
        </authorList>
    </citation>
    <scope>NUCLEOTIDE SEQUENCE [LARGE SCALE GENOMIC DNA]</scope>
    <source>
        <strain evidence="15">sh-6</strain>
    </source>
</reference>
<dbReference type="PANTHER" id="PTHR44936:SF10">
    <property type="entry name" value="SENSOR PROTEIN RSTB"/>
    <property type="match status" value="1"/>
</dbReference>
<dbReference type="CDD" id="cd00082">
    <property type="entry name" value="HisKA"/>
    <property type="match status" value="1"/>
</dbReference>
<evidence type="ECO:0000256" key="11">
    <source>
        <dbReference type="SAM" id="SignalP"/>
    </source>
</evidence>
<feature type="domain" description="Histidine kinase" evidence="12">
    <location>
        <begin position="1022"/>
        <end position="1231"/>
    </location>
</feature>